<sequence length="286" mass="28306">MPKPRPTTTILLTVLTLVAFAGNSLLCRAALRGGAMDPLAFTGLRLASGALVLLPLAFVGDRERPRAPWPFGASVALLVYATAFSLAYVGLDAGIGALLLFGSVQITMIGAGLDAGERLGAAQAVGILAAIGGLAWLLAPGASAPAPVSAALMVVAGVAWGGYSLLGRGVASPVRATARNFVLAGVPGVGLFALGSGRIDGEGLVLACLSGALTSGVGYVIWYAALRGLTRTRAAVVQLAVPVVAAAGGVVLLGEATTPRLLAAGVLTLGGVAAVILAPPKTEATR</sequence>
<feature type="transmembrane region" description="Helical" evidence="5">
    <location>
        <begin position="39"/>
        <end position="59"/>
    </location>
</feature>
<feature type="transmembrane region" description="Helical" evidence="5">
    <location>
        <begin position="234"/>
        <end position="254"/>
    </location>
</feature>
<keyword evidence="4 5" id="KW-0472">Membrane</keyword>
<evidence type="ECO:0000256" key="4">
    <source>
        <dbReference type="ARBA" id="ARBA00023136"/>
    </source>
</evidence>
<keyword evidence="8" id="KW-1185">Reference proteome</keyword>
<evidence type="ECO:0000313" key="8">
    <source>
        <dbReference type="Proteomes" id="UP000316921"/>
    </source>
</evidence>
<dbReference type="InterPro" id="IPR000620">
    <property type="entry name" value="EamA_dom"/>
</dbReference>
<organism evidence="7 8">
    <name type="scientific">Engelhardtia mirabilis</name>
    <dbReference type="NCBI Taxonomy" id="2528011"/>
    <lineage>
        <taxon>Bacteria</taxon>
        <taxon>Pseudomonadati</taxon>
        <taxon>Planctomycetota</taxon>
        <taxon>Planctomycetia</taxon>
        <taxon>Planctomycetia incertae sedis</taxon>
        <taxon>Engelhardtia</taxon>
    </lineage>
</organism>
<evidence type="ECO:0000256" key="5">
    <source>
        <dbReference type="SAM" id="Phobius"/>
    </source>
</evidence>
<proteinExistence type="predicted"/>
<feature type="domain" description="EamA" evidence="6">
    <location>
        <begin position="151"/>
        <end position="276"/>
    </location>
</feature>
<feature type="transmembrane region" description="Helical" evidence="5">
    <location>
        <begin position="71"/>
        <end position="89"/>
    </location>
</feature>
<dbReference type="PANTHER" id="PTHR32322">
    <property type="entry name" value="INNER MEMBRANE TRANSPORTER"/>
    <property type="match status" value="1"/>
</dbReference>
<gene>
    <name evidence="7" type="primary">yijE</name>
    <name evidence="7" type="ORF">Pla133_05060</name>
</gene>
<accession>A0A518BEN2</accession>
<dbReference type="KEGG" id="pbap:Pla133_05060"/>
<feature type="transmembrane region" description="Helical" evidence="5">
    <location>
        <begin position="178"/>
        <end position="197"/>
    </location>
</feature>
<dbReference type="Pfam" id="PF00892">
    <property type="entry name" value="EamA"/>
    <property type="match status" value="2"/>
</dbReference>
<feature type="transmembrane region" description="Helical" evidence="5">
    <location>
        <begin position="95"/>
        <end position="113"/>
    </location>
</feature>
<feature type="transmembrane region" description="Helical" evidence="5">
    <location>
        <begin position="260"/>
        <end position="278"/>
    </location>
</feature>
<feature type="domain" description="EamA" evidence="6">
    <location>
        <begin position="9"/>
        <end position="138"/>
    </location>
</feature>
<feature type="transmembrane region" description="Helical" evidence="5">
    <location>
        <begin position="120"/>
        <end position="139"/>
    </location>
</feature>
<dbReference type="InterPro" id="IPR037185">
    <property type="entry name" value="EmrE-like"/>
</dbReference>
<dbReference type="PANTHER" id="PTHR32322:SF9">
    <property type="entry name" value="AMINO-ACID METABOLITE EFFLUX PUMP-RELATED"/>
    <property type="match status" value="1"/>
</dbReference>
<dbReference type="SUPFAM" id="SSF103481">
    <property type="entry name" value="Multidrug resistance efflux transporter EmrE"/>
    <property type="match status" value="2"/>
</dbReference>
<name>A0A518BEN2_9BACT</name>
<dbReference type="Proteomes" id="UP000316921">
    <property type="component" value="Chromosome"/>
</dbReference>
<protein>
    <submittedName>
        <fullName evidence="7">Putative inner membrane transporter yiJE</fullName>
    </submittedName>
</protein>
<evidence type="ECO:0000256" key="2">
    <source>
        <dbReference type="ARBA" id="ARBA00022692"/>
    </source>
</evidence>
<dbReference type="EMBL" id="CP036287">
    <property type="protein sequence ID" value="QDU65441.1"/>
    <property type="molecule type" value="Genomic_DNA"/>
</dbReference>
<keyword evidence="3 5" id="KW-1133">Transmembrane helix</keyword>
<comment type="subcellular location">
    <subcellularLocation>
        <location evidence="1">Membrane</location>
        <topology evidence="1">Multi-pass membrane protein</topology>
    </subcellularLocation>
</comment>
<dbReference type="RefSeq" id="WP_145062039.1">
    <property type="nucleotide sequence ID" value="NZ_CP036287.1"/>
</dbReference>
<dbReference type="InterPro" id="IPR050638">
    <property type="entry name" value="AA-Vitamin_Transporters"/>
</dbReference>
<dbReference type="GO" id="GO:0016020">
    <property type="term" value="C:membrane"/>
    <property type="evidence" value="ECO:0007669"/>
    <property type="project" value="UniProtKB-SubCell"/>
</dbReference>
<evidence type="ECO:0000259" key="6">
    <source>
        <dbReference type="Pfam" id="PF00892"/>
    </source>
</evidence>
<evidence type="ECO:0000313" key="7">
    <source>
        <dbReference type="EMBL" id="QDU65441.1"/>
    </source>
</evidence>
<evidence type="ECO:0000256" key="3">
    <source>
        <dbReference type="ARBA" id="ARBA00022989"/>
    </source>
</evidence>
<keyword evidence="2 5" id="KW-0812">Transmembrane</keyword>
<evidence type="ECO:0000256" key="1">
    <source>
        <dbReference type="ARBA" id="ARBA00004141"/>
    </source>
</evidence>
<feature type="transmembrane region" description="Helical" evidence="5">
    <location>
        <begin position="145"/>
        <end position="166"/>
    </location>
</feature>
<dbReference type="AlphaFoldDB" id="A0A518BEN2"/>
<feature type="transmembrane region" description="Helical" evidence="5">
    <location>
        <begin position="203"/>
        <end position="222"/>
    </location>
</feature>
<reference evidence="7 8" key="1">
    <citation type="submission" date="2019-02" db="EMBL/GenBank/DDBJ databases">
        <title>Deep-cultivation of Planctomycetes and their phenomic and genomic characterization uncovers novel biology.</title>
        <authorList>
            <person name="Wiegand S."/>
            <person name="Jogler M."/>
            <person name="Boedeker C."/>
            <person name="Pinto D."/>
            <person name="Vollmers J."/>
            <person name="Rivas-Marin E."/>
            <person name="Kohn T."/>
            <person name="Peeters S.H."/>
            <person name="Heuer A."/>
            <person name="Rast P."/>
            <person name="Oberbeckmann S."/>
            <person name="Bunk B."/>
            <person name="Jeske O."/>
            <person name="Meyerdierks A."/>
            <person name="Storesund J.E."/>
            <person name="Kallscheuer N."/>
            <person name="Luecker S."/>
            <person name="Lage O.M."/>
            <person name="Pohl T."/>
            <person name="Merkel B.J."/>
            <person name="Hornburger P."/>
            <person name="Mueller R.-W."/>
            <person name="Bruemmer F."/>
            <person name="Labrenz M."/>
            <person name="Spormann A.M."/>
            <person name="Op den Camp H."/>
            <person name="Overmann J."/>
            <person name="Amann R."/>
            <person name="Jetten M.S.M."/>
            <person name="Mascher T."/>
            <person name="Medema M.H."/>
            <person name="Devos D.P."/>
            <person name="Kaster A.-K."/>
            <person name="Ovreas L."/>
            <person name="Rohde M."/>
            <person name="Galperin M.Y."/>
            <person name="Jogler C."/>
        </authorList>
    </citation>
    <scope>NUCLEOTIDE SEQUENCE [LARGE SCALE GENOMIC DNA]</scope>
    <source>
        <strain evidence="7 8">Pla133</strain>
    </source>
</reference>